<sequence>MPRPEIAESPAPCPICGEALLAQLQQSPARLARWAALPRLPLKRGQVLLRAGDTPKALWWVEQGLLRASLLDASGRERNLAFYPEQQWLGLPGAPQASAVTLEALEPSRVCVLPYAELQRWQAEEPTLAELLWQGLNAQLQGQLRREQQWLMLDASQRYLRFLAEQPALARRLKQRQLASHLGITDVALSRIRRRLREQAEGLKP</sequence>
<feature type="domain" description="Cyclic nucleotide-binding" evidence="1">
    <location>
        <begin position="41"/>
        <end position="120"/>
    </location>
</feature>
<dbReference type="PANTHER" id="PTHR24567:SF76">
    <property type="entry name" value="CYCLIC NUCLEOTIDE-BINDING DOMAIN PROTEIN"/>
    <property type="match status" value="1"/>
</dbReference>
<gene>
    <name evidence="2" type="ORF">C1O66_17860</name>
</gene>
<protein>
    <submittedName>
        <fullName evidence="2">Crp/Fnr family transcriptional regulator</fullName>
    </submittedName>
</protein>
<dbReference type="Proteomes" id="UP000235916">
    <property type="component" value="Unassembled WGS sequence"/>
</dbReference>
<dbReference type="EMBL" id="POSP01000003">
    <property type="protein sequence ID" value="PND39206.1"/>
    <property type="molecule type" value="Genomic_DNA"/>
</dbReference>
<evidence type="ECO:0000259" key="1">
    <source>
        <dbReference type="Pfam" id="PF00027"/>
    </source>
</evidence>
<reference evidence="2 3" key="1">
    <citation type="submission" date="2018-01" db="EMBL/GenBank/DDBJ databases">
        <title>Draft genome sequence of Paucibacter aquatile CR182 isolated from freshwater of the Nakdong River.</title>
        <authorList>
            <person name="Choi A."/>
            <person name="Chung E.J."/>
        </authorList>
    </citation>
    <scope>NUCLEOTIDE SEQUENCE [LARGE SCALE GENOMIC DNA]</scope>
    <source>
        <strain evidence="2 3">CR182</strain>
    </source>
</reference>
<comment type="caution">
    <text evidence="2">The sequence shown here is derived from an EMBL/GenBank/DDBJ whole genome shotgun (WGS) entry which is preliminary data.</text>
</comment>
<dbReference type="GO" id="GO:0005829">
    <property type="term" value="C:cytosol"/>
    <property type="evidence" value="ECO:0007669"/>
    <property type="project" value="TreeGrafter"/>
</dbReference>
<dbReference type="OrthoDB" id="9798104at2"/>
<dbReference type="InterPro" id="IPR018490">
    <property type="entry name" value="cNMP-bd_dom_sf"/>
</dbReference>
<dbReference type="SUPFAM" id="SSF51206">
    <property type="entry name" value="cAMP-binding domain-like"/>
    <property type="match status" value="1"/>
</dbReference>
<dbReference type="InterPro" id="IPR050397">
    <property type="entry name" value="Env_Response_Regulators"/>
</dbReference>
<dbReference type="PANTHER" id="PTHR24567">
    <property type="entry name" value="CRP FAMILY TRANSCRIPTIONAL REGULATORY PROTEIN"/>
    <property type="match status" value="1"/>
</dbReference>
<dbReference type="InterPro" id="IPR014710">
    <property type="entry name" value="RmlC-like_jellyroll"/>
</dbReference>
<dbReference type="CDD" id="cd00038">
    <property type="entry name" value="CAP_ED"/>
    <property type="match status" value="1"/>
</dbReference>
<proteinExistence type="predicted"/>
<keyword evidence="3" id="KW-1185">Reference proteome</keyword>
<dbReference type="Gene3D" id="2.60.120.10">
    <property type="entry name" value="Jelly Rolls"/>
    <property type="match status" value="1"/>
</dbReference>
<dbReference type="Pfam" id="PF00027">
    <property type="entry name" value="cNMP_binding"/>
    <property type="match status" value="1"/>
</dbReference>
<dbReference type="AlphaFoldDB" id="A0A2N8L0H3"/>
<evidence type="ECO:0000313" key="3">
    <source>
        <dbReference type="Proteomes" id="UP000235916"/>
    </source>
</evidence>
<dbReference type="RefSeq" id="WP_102769126.1">
    <property type="nucleotide sequence ID" value="NZ_POSP01000003.1"/>
</dbReference>
<evidence type="ECO:0000313" key="2">
    <source>
        <dbReference type="EMBL" id="PND39206.1"/>
    </source>
</evidence>
<name>A0A2N8L0H3_9BURK</name>
<accession>A0A2N8L0H3</accession>
<dbReference type="GO" id="GO:0003700">
    <property type="term" value="F:DNA-binding transcription factor activity"/>
    <property type="evidence" value="ECO:0007669"/>
    <property type="project" value="TreeGrafter"/>
</dbReference>
<dbReference type="InterPro" id="IPR000595">
    <property type="entry name" value="cNMP-bd_dom"/>
</dbReference>
<organism evidence="2 3">
    <name type="scientific">Kinneretia aquatilis</name>
    <dbReference type="NCBI Taxonomy" id="2070761"/>
    <lineage>
        <taxon>Bacteria</taxon>
        <taxon>Pseudomonadati</taxon>
        <taxon>Pseudomonadota</taxon>
        <taxon>Betaproteobacteria</taxon>
        <taxon>Burkholderiales</taxon>
        <taxon>Sphaerotilaceae</taxon>
        <taxon>Roseateles</taxon>
    </lineage>
</organism>